<organism evidence="1">
    <name type="scientific">marine metagenome</name>
    <dbReference type="NCBI Taxonomy" id="408172"/>
    <lineage>
        <taxon>unclassified sequences</taxon>
        <taxon>metagenomes</taxon>
        <taxon>ecological metagenomes</taxon>
    </lineage>
</organism>
<dbReference type="EMBL" id="UINC01087723">
    <property type="protein sequence ID" value="SVC37325.1"/>
    <property type="molecule type" value="Genomic_DNA"/>
</dbReference>
<proteinExistence type="predicted"/>
<gene>
    <name evidence="1" type="ORF">METZ01_LOCUS290179</name>
</gene>
<accession>A0A382LNK5</accession>
<reference evidence="1" key="1">
    <citation type="submission" date="2018-05" db="EMBL/GenBank/DDBJ databases">
        <authorList>
            <person name="Lanie J.A."/>
            <person name="Ng W.-L."/>
            <person name="Kazmierczak K.M."/>
            <person name="Andrzejewski T.M."/>
            <person name="Davidsen T.M."/>
            <person name="Wayne K.J."/>
            <person name="Tettelin H."/>
            <person name="Glass J.I."/>
            <person name="Rusch D."/>
            <person name="Podicherti R."/>
            <person name="Tsui H.-C.T."/>
            <person name="Winkler M.E."/>
        </authorList>
    </citation>
    <scope>NUCLEOTIDE SEQUENCE</scope>
</reference>
<feature type="non-terminal residue" evidence="1">
    <location>
        <position position="1"/>
    </location>
</feature>
<protein>
    <submittedName>
        <fullName evidence="1">Uncharacterized protein</fullName>
    </submittedName>
</protein>
<dbReference type="AlphaFoldDB" id="A0A382LNK5"/>
<name>A0A382LNK5_9ZZZZ</name>
<feature type="non-terminal residue" evidence="1">
    <location>
        <position position="24"/>
    </location>
</feature>
<evidence type="ECO:0000313" key="1">
    <source>
        <dbReference type="EMBL" id="SVC37325.1"/>
    </source>
</evidence>
<sequence length="24" mass="2855">MQSFREFETSPVTTLIYHCYCADI</sequence>